<feature type="compositionally biased region" description="Basic and acidic residues" evidence="7">
    <location>
        <begin position="32"/>
        <end position="46"/>
    </location>
</feature>
<dbReference type="SUPFAM" id="SSF52096">
    <property type="entry name" value="ClpP/crotonase"/>
    <property type="match status" value="1"/>
</dbReference>
<dbReference type="PANTHER" id="PTHR43253">
    <property type="entry name" value="TRICORN PROTEASE HOMOLOG 2-RELATED"/>
    <property type="match status" value="1"/>
</dbReference>
<dbReference type="GO" id="GO:0008236">
    <property type="term" value="F:serine-type peptidase activity"/>
    <property type="evidence" value="ECO:0007669"/>
    <property type="project" value="UniProtKB-KW"/>
</dbReference>
<evidence type="ECO:0000256" key="3">
    <source>
        <dbReference type="ARBA" id="ARBA00022490"/>
    </source>
</evidence>
<accession>K8EM99</accession>
<dbReference type="SMART" id="SM00245">
    <property type="entry name" value="TSPc"/>
    <property type="match status" value="1"/>
</dbReference>
<dbReference type="SUPFAM" id="SSF69304">
    <property type="entry name" value="Tricorn protease N-terminal domain"/>
    <property type="match status" value="1"/>
</dbReference>
<dbReference type="KEGG" id="bpg:Bathy13g00260"/>
<keyword evidence="11" id="KW-1185">Reference proteome</keyword>
<dbReference type="InterPro" id="IPR036034">
    <property type="entry name" value="PDZ_sf"/>
</dbReference>
<feature type="compositionally biased region" description="Low complexity" evidence="7">
    <location>
        <begin position="790"/>
        <end position="802"/>
    </location>
</feature>
<feature type="compositionally biased region" description="Basic residues" evidence="7">
    <location>
        <begin position="752"/>
        <end position="761"/>
    </location>
</feature>
<feature type="region of interest" description="Disordered" evidence="7">
    <location>
        <begin position="752"/>
        <end position="825"/>
    </location>
</feature>
<dbReference type="Gene3D" id="2.130.10.10">
    <property type="entry name" value="YVTN repeat-like/Quinoprotein amine dehydrogenase"/>
    <property type="match status" value="1"/>
</dbReference>
<comment type="subcellular location">
    <subcellularLocation>
        <location evidence="1">Cytoplasm</location>
    </subcellularLocation>
</comment>
<dbReference type="Pfam" id="PF14684">
    <property type="entry name" value="Tricorn_C1"/>
    <property type="match status" value="1"/>
</dbReference>
<dbReference type="InterPro" id="IPR028204">
    <property type="entry name" value="Tricorn_C1"/>
</dbReference>
<dbReference type="PANTHER" id="PTHR43253:SF1">
    <property type="entry name" value="TRICORN PROTEASE HOMOLOG 2-RELATED"/>
    <property type="match status" value="1"/>
</dbReference>
<dbReference type="InterPro" id="IPR012393">
    <property type="entry name" value="Tricorn_protease"/>
</dbReference>
<feature type="region of interest" description="Disordered" evidence="7">
    <location>
        <begin position="1345"/>
        <end position="1383"/>
    </location>
</feature>
<dbReference type="Gene3D" id="2.120.10.60">
    <property type="entry name" value="Tricorn protease N-terminal domain"/>
    <property type="match status" value="1"/>
</dbReference>
<dbReference type="EMBL" id="FO082266">
    <property type="protein sequence ID" value="CCO19347.1"/>
    <property type="molecule type" value="Genomic_DNA"/>
</dbReference>
<dbReference type="Pfam" id="PF14685">
    <property type="entry name" value="PDZ_Tricorn"/>
    <property type="match status" value="1"/>
</dbReference>
<organism evidence="10 11">
    <name type="scientific">Bathycoccus prasinos</name>
    <dbReference type="NCBI Taxonomy" id="41875"/>
    <lineage>
        <taxon>Eukaryota</taxon>
        <taxon>Viridiplantae</taxon>
        <taxon>Chlorophyta</taxon>
        <taxon>Mamiellophyceae</taxon>
        <taxon>Mamiellales</taxon>
        <taxon>Bathycoccaceae</taxon>
        <taxon>Bathycoccus</taxon>
    </lineage>
</organism>
<dbReference type="eggNOG" id="ENOG502RZ06">
    <property type="taxonomic scope" value="Eukaryota"/>
</dbReference>
<evidence type="ECO:0000256" key="6">
    <source>
        <dbReference type="ARBA" id="ARBA00022825"/>
    </source>
</evidence>
<evidence type="ECO:0000256" key="5">
    <source>
        <dbReference type="ARBA" id="ARBA00022801"/>
    </source>
</evidence>
<dbReference type="Proteomes" id="UP000198341">
    <property type="component" value="Chromosome 13"/>
</dbReference>
<keyword evidence="8" id="KW-1133">Transmembrane helix</keyword>
<evidence type="ECO:0000256" key="1">
    <source>
        <dbReference type="ARBA" id="ARBA00004496"/>
    </source>
</evidence>
<comment type="similarity">
    <text evidence="2">Belongs to the peptidase S41B family.</text>
</comment>
<evidence type="ECO:0000259" key="9">
    <source>
        <dbReference type="SMART" id="SM00245"/>
    </source>
</evidence>
<keyword evidence="8" id="KW-0472">Membrane</keyword>
<dbReference type="GO" id="GO:0005737">
    <property type="term" value="C:cytoplasm"/>
    <property type="evidence" value="ECO:0007669"/>
    <property type="project" value="UniProtKB-SubCell"/>
</dbReference>
<dbReference type="OrthoDB" id="43744at2759"/>
<keyword evidence="4" id="KW-0645">Protease</keyword>
<evidence type="ECO:0000313" key="10">
    <source>
        <dbReference type="EMBL" id="CCO19347.1"/>
    </source>
</evidence>
<dbReference type="GeneID" id="19012265"/>
<protein>
    <submittedName>
        <fullName evidence="10">Peptidase S41</fullName>
    </submittedName>
</protein>
<keyword evidence="3" id="KW-0963">Cytoplasm</keyword>
<dbReference type="InterPro" id="IPR015943">
    <property type="entry name" value="WD40/YVTN_repeat-like_dom_sf"/>
</dbReference>
<evidence type="ECO:0000256" key="8">
    <source>
        <dbReference type="SAM" id="Phobius"/>
    </source>
</evidence>
<dbReference type="RefSeq" id="XP_007509544.1">
    <property type="nucleotide sequence ID" value="XM_007509482.1"/>
</dbReference>
<feature type="compositionally biased region" description="Low complexity" evidence="7">
    <location>
        <begin position="1278"/>
        <end position="1307"/>
    </location>
</feature>
<evidence type="ECO:0000313" key="11">
    <source>
        <dbReference type="Proteomes" id="UP000198341"/>
    </source>
</evidence>
<feature type="region of interest" description="Disordered" evidence="7">
    <location>
        <begin position="1"/>
        <end position="46"/>
    </location>
</feature>
<keyword evidence="8" id="KW-0812">Transmembrane</keyword>
<keyword evidence="6" id="KW-0720">Serine protease</keyword>
<dbReference type="Pfam" id="PF03572">
    <property type="entry name" value="Peptidase_S41"/>
    <property type="match status" value="1"/>
</dbReference>
<dbReference type="Gene3D" id="3.90.226.10">
    <property type="entry name" value="2-enoyl-CoA Hydratase, Chain A, domain 1"/>
    <property type="match status" value="1"/>
</dbReference>
<dbReference type="SUPFAM" id="SSF50156">
    <property type="entry name" value="PDZ domain-like"/>
    <property type="match status" value="1"/>
</dbReference>
<reference evidence="10 11" key="1">
    <citation type="submission" date="2011-10" db="EMBL/GenBank/DDBJ databases">
        <authorList>
            <person name="Genoscope - CEA"/>
        </authorList>
    </citation>
    <scope>NUCLEOTIDE SEQUENCE [LARGE SCALE GENOMIC DNA]</scope>
    <source>
        <strain evidence="10 11">RCC 1105</strain>
    </source>
</reference>
<feature type="compositionally biased region" description="Low complexity" evidence="7">
    <location>
        <begin position="1365"/>
        <end position="1377"/>
    </location>
</feature>
<feature type="region of interest" description="Disordered" evidence="7">
    <location>
        <begin position="135"/>
        <end position="197"/>
    </location>
</feature>
<sequence length="1649" mass="180305">MSASSKAAERDPLLPYARQFGSIRENEDENDDGKRFERRGASSDDVENGRKKTFFLFDHGGAHSSRDAGSSRAKIHASFLYVLLACVLFFSGAMVGSSSSPLSKMILMSKEDGVASAKGQPRNQHHRLGTMATIENAPGQKTLSSTLMNNNNNKNKNNNNNNNNKNKNNGTAQSSDVEDSSSSSESSSGGQEGASEEDAYQSLMEMFGIFGGAAPPTREAIEEPEPSLSEENQDLLKEEENHYSRIGSDLGYFRAPSVRNDTLVFVSEGSIWLSHLRGGPAARISSSYSYESVPKLSPDGKRIAFLAEAADGFEVFELPIAGGVARQVTHGAQAYGLSQWSGDHELLILTTQFSDLGNPQLAKVDALTGKVSVLPFEKAHGGSKDPKGCYLFYPLRQSSSTKRYEGGEQARIWRWCGEGAVGANGTAWSEAKELTPESWSMRGAWSPQTTDKLSGKVFFISDKTGVANLWVMNDDGSKKTQLTFECEFDVMEYAIDGTRIVMRVGADLKSATLSAAQIEGGVIISEATTLKINLLSEFREAQPMLLSDPLYEMSELAISDDGIYGAFIVRGQVYFSPLVAQLGTRIEKVTQYEGMVRYKHVQFIPNSHPSDPIKLLALSDASGEYDYVVLERDEDNGVSYWSEAQVTQDGAIQGGLSYSQISPDGTSLAFDDTNGHVKLVNFTNTIVNTEEFRTPISPEDDPIGAGGLGGAEDFSSEMPLLSRMQNSGADEEEVLDAASILIKRQRVLDKRTKKMQAGRKFVKADMRAPNFRETSSSSSSSSPNVASLGNPQQQQQSANVNANKKKVNNNKPSSSAKLSASDNNQANVRNIVSGLQPESAGEYAWSPDGTWLAYVSLYQDTDFEVIYAWNTKTNERVRITPPSSNSRSPTFSPDGLFLYYFNDAQFSSGSNSPYGSRGSEPVYEDGESLYCLPLREGLACPFFSGDEMNAAGTVFDPTLGQKYPTKISMKNIEKRSEVVPFVDRARYESMYIIGSGATILLNMYDSMGSYLIAVDIMQGYVTPIYPDAYDVLVSRDLQVVVLFTEEGVALMSAQTIAETPDQDAILAQALLWLPPETWTVKLNPREEWMQMYDEAMRTMRDNFYDPNLHGVDWPAVTERYRPLVKRLTSKNELRDVLEQALGELSVLHVFVDVEGGEAFEKIGMGQSSACLGAKFEQVPQGLRITKIYDTSEVLMAPNSPLSAMAVDLRPGDIITRIDGVLVNALSDPLPKLLMGKAYSQVLLEVIRGPRTKEEMAELEELQEMIESVQQSSSSLGVAQSNALRRSSLSSSSMASKRSRTSTAAAPSGDGQQNSPKRSGEQYFNGGTLNAFNPLTDIARSALKSNRLGSHSSSAKPSKDADSSKSSDGASKSSSSGKMGEEEEEELVMLDRVVVVPLDVGTCSALQKADALNRRKAKVRHDSNDTIGYVYLEDMVQEGPETHSMDDFASQFYPNLRKGGLIIDVRRNHGGNIDTWVLERLRRVAWMFESHRSGPGETTMQYSFRGKVVVLIDEMSSSDAELFAAGFQTMKLGKVIGARSWGGAVGYSGNPECSLVDGGSFTIPSFGPYLGNEWLIEQKGVIPDIPVANLPIESFHGTDKQLDAAIREVLKEIKASPDVKIPEHPQFPVRAYDNAKCLADQQEEGAKTEL</sequence>
<dbReference type="InterPro" id="IPR029414">
    <property type="entry name" value="Tricorn_PDZ"/>
</dbReference>
<dbReference type="SUPFAM" id="SSF82171">
    <property type="entry name" value="DPP6 N-terminal domain-like"/>
    <property type="match status" value="1"/>
</dbReference>
<feature type="region of interest" description="Disordered" evidence="7">
    <location>
        <begin position="1276"/>
        <end position="1325"/>
    </location>
</feature>
<dbReference type="InterPro" id="IPR029045">
    <property type="entry name" value="ClpP/crotonase-like_dom_sf"/>
</dbReference>
<evidence type="ECO:0000256" key="4">
    <source>
        <dbReference type="ARBA" id="ARBA00022670"/>
    </source>
</evidence>
<name>K8EM99_9CHLO</name>
<dbReference type="GO" id="GO:0006508">
    <property type="term" value="P:proteolysis"/>
    <property type="evidence" value="ECO:0007669"/>
    <property type="project" value="UniProtKB-KW"/>
</dbReference>
<gene>
    <name evidence="10" type="ordered locus">Bathy13g00260</name>
</gene>
<dbReference type="CDD" id="cd07562">
    <property type="entry name" value="Peptidase_S41_TRI"/>
    <property type="match status" value="1"/>
</dbReference>
<dbReference type="Pfam" id="PF26549">
    <property type="entry name" value="Tricorn_N"/>
    <property type="match status" value="1"/>
</dbReference>
<feature type="compositionally biased region" description="Polar residues" evidence="7">
    <location>
        <begin position="139"/>
        <end position="148"/>
    </location>
</feature>
<feature type="transmembrane region" description="Helical" evidence="8">
    <location>
        <begin position="75"/>
        <end position="95"/>
    </location>
</feature>
<proteinExistence type="inferred from homology"/>
<dbReference type="Gene3D" id="2.30.42.10">
    <property type="match status" value="1"/>
</dbReference>
<keyword evidence="5" id="KW-0378">Hydrolase</keyword>
<dbReference type="Gene3D" id="3.30.750.44">
    <property type="match status" value="1"/>
</dbReference>
<feature type="region of interest" description="Disordered" evidence="7">
    <location>
        <begin position="211"/>
        <end position="234"/>
    </location>
</feature>
<dbReference type="Pfam" id="PF26550">
    <property type="entry name" value="Tricorn_2nd"/>
    <property type="match status" value="1"/>
</dbReference>
<evidence type="ECO:0000256" key="7">
    <source>
        <dbReference type="SAM" id="MobiDB-lite"/>
    </source>
</evidence>
<dbReference type="InterPro" id="IPR005151">
    <property type="entry name" value="Tail-specific_protease"/>
</dbReference>
<feature type="compositionally biased region" description="Low complexity" evidence="7">
    <location>
        <begin position="149"/>
        <end position="189"/>
    </location>
</feature>
<feature type="domain" description="Tail specific protease" evidence="9">
    <location>
        <begin position="1381"/>
        <end position="1587"/>
    </location>
</feature>
<evidence type="ECO:0000256" key="2">
    <source>
        <dbReference type="ARBA" id="ARBA00008524"/>
    </source>
</evidence>